<evidence type="ECO:0000256" key="1">
    <source>
        <dbReference type="SAM" id="MobiDB-lite"/>
    </source>
</evidence>
<organism evidence="2 3">
    <name type="scientific">Thermomonospora echinospora</name>
    <dbReference type="NCBI Taxonomy" id="1992"/>
    <lineage>
        <taxon>Bacteria</taxon>
        <taxon>Bacillati</taxon>
        <taxon>Actinomycetota</taxon>
        <taxon>Actinomycetes</taxon>
        <taxon>Streptosporangiales</taxon>
        <taxon>Thermomonosporaceae</taxon>
        <taxon>Thermomonospora</taxon>
    </lineage>
</organism>
<protein>
    <submittedName>
        <fullName evidence="2">Uncharacterized protein</fullName>
    </submittedName>
</protein>
<name>A0A1H6AWI7_9ACTN</name>
<dbReference type="Proteomes" id="UP000236723">
    <property type="component" value="Unassembled WGS sequence"/>
</dbReference>
<keyword evidence="3" id="KW-1185">Reference proteome</keyword>
<reference evidence="3" key="1">
    <citation type="submission" date="2016-10" db="EMBL/GenBank/DDBJ databases">
        <authorList>
            <person name="Varghese N."/>
            <person name="Submissions S."/>
        </authorList>
    </citation>
    <scope>NUCLEOTIDE SEQUENCE [LARGE SCALE GENOMIC DNA]</scope>
    <source>
        <strain evidence="3">DSM 43163</strain>
    </source>
</reference>
<dbReference type="AlphaFoldDB" id="A0A1H6AWI7"/>
<dbReference type="EMBL" id="FNVO01000006">
    <property type="protein sequence ID" value="SEG52610.1"/>
    <property type="molecule type" value="Genomic_DNA"/>
</dbReference>
<proteinExistence type="predicted"/>
<accession>A0A1H6AWI7</accession>
<sequence>MTHDQPESRRRDDDATAGLAQDLYEQVRQLNHATAGAPGLTRPSTAYTILGNLSASAYGLDQTFVQLGRFLRRELDGGRLGHDRGHHPAQAVQDACDALSEARDITTRLARSLGNAQSAINAVHGPVHPAAALAGDDFPLSVSEAVKAGPADDRSGPSPSPSTKTARSARKGI</sequence>
<dbReference type="OrthoDB" id="3466323at2"/>
<evidence type="ECO:0000313" key="2">
    <source>
        <dbReference type="EMBL" id="SEG52610.1"/>
    </source>
</evidence>
<feature type="region of interest" description="Disordered" evidence="1">
    <location>
        <begin position="144"/>
        <end position="173"/>
    </location>
</feature>
<gene>
    <name evidence="2" type="ORF">SAMN04489712_10642</name>
</gene>
<dbReference type="RefSeq" id="WP_103938581.1">
    <property type="nucleotide sequence ID" value="NZ_FNVO01000006.1"/>
</dbReference>
<evidence type="ECO:0000313" key="3">
    <source>
        <dbReference type="Proteomes" id="UP000236723"/>
    </source>
</evidence>